<feature type="domain" description="PARP catalytic" evidence="2">
    <location>
        <begin position="336"/>
        <end position="469"/>
    </location>
</feature>
<name>A0A1Q5U9R2_9EURO</name>
<dbReference type="AlphaFoldDB" id="A0A1Q5U9R2"/>
<feature type="region of interest" description="Disordered" evidence="1">
    <location>
        <begin position="432"/>
        <end position="451"/>
    </location>
</feature>
<proteinExistence type="predicted"/>
<reference evidence="3 4" key="1">
    <citation type="submission" date="2016-10" db="EMBL/GenBank/DDBJ databases">
        <title>Genome sequence of the ascomycete fungus Penicillium subrubescens.</title>
        <authorList>
            <person name="De Vries R.P."/>
            <person name="Peng M."/>
            <person name="Dilokpimol A."/>
            <person name="Hilden K."/>
            <person name="Makela M.R."/>
            <person name="Grigoriev I."/>
            <person name="Riley R."/>
            <person name="Granchi Z."/>
        </authorList>
    </citation>
    <scope>NUCLEOTIDE SEQUENCE [LARGE SCALE GENOMIC DNA]</scope>
    <source>
        <strain evidence="3 4">CBS 132785</strain>
    </source>
</reference>
<dbReference type="GO" id="GO:0003950">
    <property type="term" value="F:NAD+ poly-ADP-ribosyltransferase activity"/>
    <property type="evidence" value="ECO:0007669"/>
    <property type="project" value="InterPro"/>
</dbReference>
<organism evidence="3 4">
    <name type="scientific">Penicillium subrubescens</name>
    <dbReference type="NCBI Taxonomy" id="1316194"/>
    <lineage>
        <taxon>Eukaryota</taxon>
        <taxon>Fungi</taxon>
        <taxon>Dikarya</taxon>
        <taxon>Ascomycota</taxon>
        <taxon>Pezizomycotina</taxon>
        <taxon>Eurotiomycetes</taxon>
        <taxon>Eurotiomycetidae</taxon>
        <taxon>Eurotiales</taxon>
        <taxon>Aspergillaceae</taxon>
        <taxon>Penicillium</taxon>
    </lineage>
</organism>
<dbReference type="Gene3D" id="3.90.228.10">
    <property type="match status" value="1"/>
</dbReference>
<evidence type="ECO:0000313" key="4">
    <source>
        <dbReference type="Proteomes" id="UP000186955"/>
    </source>
</evidence>
<dbReference type="InterPro" id="IPR012317">
    <property type="entry name" value="Poly(ADP-ribose)pol_cat_dom"/>
</dbReference>
<dbReference type="Pfam" id="PF00644">
    <property type="entry name" value="PARP"/>
    <property type="match status" value="1"/>
</dbReference>
<dbReference type="STRING" id="1316194.A0A1Q5U9R2"/>
<gene>
    <name evidence="3" type="ORF">PENSUB_5418</name>
</gene>
<accession>A0A1Q5U9R2</accession>
<evidence type="ECO:0000313" key="3">
    <source>
        <dbReference type="EMBL" id="OKP09210.1"/>
    </source>
</evidence>
<keyword evidence="4" id="KW-1185">Reference proteome</keyword>
<evidence type="ECO:0000259" key="2">
    <source>
        <dbReference type="Pfam" id="PF00644"/>
    </source>
</evidence>
<dbReference type="SUPFAM" id="SSF56399">
    <property type="entry name" value="ADP-ribosylation"/>
    <property type="match status" value="1"/>
</dbReference>
<dbReference type="EMBL" id="MNBE01000557">
    <property type="protein sequence ID" value="OKP09210.1"/>
    <property type="molecule type" value="Genomic_DNA"/>
</dbReference>
<evidence type="ECO:0000256" key="1">
    <source>
        <dbReference type="SAM" id="MobiDB-lite"/>
    </source>
</evidence>
<protein>
    <recommendedName>
        <fullName evidence="2">PARP catalytic domain-containing protein</fullName>
    </recommendedName>
</protein>
<dbReference type="Proteomes" id="UP000186955">
    <property type="component" value="Unassembled WGS sequence"/>
</dbReference>
<sequence>MLDMISEAQYLAQGDDGVFQSLETSLTQSFIELFGRDDAPLPDKIESVGETRRLIEDLGDFKAIEGAPITPDKLNPPLLRHVFSLLKLAALTPVSRIDSDDKSAEQVNDNILIKFSTLSAMVDKASYKAEDAKFKLFTGLPWSQCTDPPNGKKAIFIQSENKADQSHEDLPLAVCDALKKFVNLDNLRRVEASLLDRQLSPLLQMRATSTKHSVQTASALLRRISEVQSQPQNDNCDAQSLETKLIECFLRLFWPAGKLAPPGNVCISDSRKSIDCLLEFRLIEEKLKRFGKLIAPLLRHIYALLDLTKMSPVKEDTSEYQGIVVYFKKSYGDQYRILRNGLRPDNCTKGTPGISFTDTTKRATGDCLAGSGQKAFLLLCEVELGKECGPSDCNNSAGDGNHRIVENPNGIKYQSWRDGEFVHELKGAKLPDFRLRSPSGSPEPEPTPSKKYVITDPAQIRQRYLFHFMFN</sequence>
<comment type="caution">
    <text evidence="3">The sequence shown here is derived from an EMBL/GenBank/DDBJ whole genome shotgun (WGS) entry which is preliminary data.</text>
</comment>